<dbReference type="InterPro" id="IPR050196">
    <property type="entry name" value="Cytochrome_P450_Monoox"/>
</dbReference>
<dbReference type="PRINTS" id="PR00463">
    <property type="entry name" value="EP450I"/>
</dbReference>
<keyword evidence="2 7" id="KW-0349">Heme</keyword>
<dbReference type="Pfam" id="PF00067">
    <property type="entry name" value="p450"/>
    <property type="match status" value="2"/>
</dbReference>
<dbReference type="InterPro" id="IPR001128">
    <property type="entry name" value="Cyt_P450"/>
</dbReference>
<dbReference type="InterPro" id="IPR017972">
    <property type="entry name" value="Cyt_P450_CS"/>
</dbReference>
<evidence type="ECO:0000256" key="4">
    <source>
        <dbReference type="ARBA" id="ARBA00023002"/>
    </source>
</evidence>
<evidence type="ECO:0000313" key="8">
    <source>
        <dbReference type="EMBL" id="MFC4293214.1"/>
    </source>
</evidence>
<dbReference type="Proteomes" id="UP001595887">
    <property type="component" value="Unassembled WGS sequence"/>
</dbReference>
<comment type="similarity">
    <text evidence="1 7">Belongs to the cytochrome P450 family.</text>
</comment>
<sequence>MATAPPPASRRTAPGPKGGLLWGNLHAFQADATGFLMETASRYGDISRMRFGPFRAYLLNSPEYIHHVLAKNASNYDKKTRSVAQIKETCGDSLLSANKPAWQRQRRLIQPVFQPKYLETILPAIDVELDLMLDRWRQCEREGRPVNIVAEMLHLMIRAAAKMLFSSSVDARRIEDALAIILDDTWRRLQAPVDPSFISPHFHRRSFKRAKAEIDSVILAILRERRDSGGNQDDLLARLLTAHEAEGDMRLSDAELRDAAVTLLLAGHETTANALSWAFYLIARSAPGIAAPYSPAQIFAETLRLYPSIWIMERRAVGPDHIGGYHIERGSMMLMSPYVLHRHPHLWDRPDEFDPGRFHDDGSDKGAKGRYIPFGIGKHKCVGLHMANMVAHRVIQSVTQLFQLKLCDGQTITAEPGITLQHKHPLLVTLTAH</sequence>
<keyword evidence="3 7" id="KW-0479">Metal-binding</keyword>
<evidence type="ECO:0000256" key="2">
    <source>
        <dbReference type="ARBA" id="ARBA00022617"/>
    </source>
</evidence>
<dbReference type="PANTHER" id="PTHR24291">
    <property type="entry name" value="CYTOCHROME P450 FAMILY 4"/>
    <property type="match status" value="1"/>
</dbReference>
<dbReference type="Gene3D" id="1.10.630.10">
    <property type="entry name" value="Cytochrome P450"/>
    <property type="match status" value="2"/>
</dbReference>
<keyword evidence="5 7" id="KW-0408">Iron</keyword>
<keyword evidence="9" id="KW-1185">Reference proteome</keyword>
<evidence type="ECO:0000256" key="6">
    <source>
        <dbReference type="ARBA" id="ARBA00023033"/>
    </source>
</evidence>
<dbReference type="PROSITE" id="PS00086">
    <property type="entry name" value="CYTOCHROME_P450"/>
    <property type="match status" value="1"/>
</dbReference>
<gene>
    <name evidence="8" type="ORF">ACFOWX_12385</name>
</gene>
<name>A0ABV8RJ27_9SPHN</name>
<keyword evidence="6 7" id="KW-0503">Monooxygenase</keyword>
<evidence type="ECO:0000313" key="9">
    <source>
        <dbReference type="Proteomes" id="UP001595887"/>
    </source>
</evidence>
<organism evidence="8 9">
    <name type="scientific">Sphingorhabdus arenilitoris</name>
    <dbReference type="NCBI Taxonomy" id="1490041"/>
    <lineage>
        <taxon>Bacteria</taxon>
        <taxon>Pseudomonadati</taxon>
        <taxon>Pseudomonadota</taxon>
        <taxon>Alphaproteobacteria</taxon>
        <taxon>Sphingomonadales</taxon>
        <taxon>Sphingomonadaceae</taxon>
        <taxon>Sphingorhabdus</taxon>
    </lineage>
</organism>
<accession>A0ABV8RJ27</accession>
<dbReference type="InterPro" id="IPR036396">
    <property type="entry name" value="Cyt_P450_sf"/>
</dbReference>
<reference evidence="9" key="1">
    <citation type="journal article" date="2019" name="Int. J. Syst. Evol. Microbiol.">
        <title>The Global Catalogue of Microorganisms (GCM) 10K type strain sequencing project: providing services to taxonomists for standard genome sequencing and annotation.</title>
        <authorList>
            <consortium name="The Broad Institute Genomics Platform"/>
            <consortium name="The Broad Institute Genome Sequencing Center for Infectious Disease"/>
            <person name="Wu L."/>
            <person name="Ma J."/>
        </authorList>
    </citation>
    <scope>NUCLEOTIDE SEQUENCE [LARGE SCALE GENOMIC DNA]</scope>
    <source>
        <strain evidence="9">CECT 8531</strain>
    </source>
</reference>
<dbReference type="SUPFAM" id="SSF48264">
    <property type="entry name" value="Cytochrome P450"/>
    <property type="match status" value="1"/>
</dbReference>
<evidence type="ECO:0000256" key="1">
    <source>
        <dbReference type="ARBA" id="ARBA00010617"/>
    </source>
</evidence>
<proteinExistence type="inferred from homology"/>
<evidence type="ECO:0000256" key="7">
    <source>
        <dbReference type="RuleBase" id="RU000461"/>
    </source>
</evidence>
<evidence type="ECO:0000256" key="5">
    <source>
        <dbReference type="ARBA" id="ARBA00023004"/>
    </source>
</evidence>
<evidence type="ECO:0000256" key="3">
    <source>
        <dbReference type="ARBA" id="ARBA00022723"/>
    </source>
</evidence>
<dbReference type="PRINTS" id="PR00385">
    <property type="entry name" value="P450"/>
</dbReference>
<comment type="caution">
    <text evidence="8">The sequence shown here is derived from an EMBL/GenBank/DDBJ whole genome shotgun (WGS) entry which is preliminary data.</text>
</comment>
<dbReference type="PANTHER" id="PTHR24291:SF50">
    <property type="entry name" value="BIFUNCTIONAL ALBAFLAVENONE MONOOXYGENASE_TERPENE SYNTHASE"/>
    <property type="match status" value="1"/>
</dbReference>
<dbReference type="InterPro" id="IPR002401">
    <property type="entry name" value="Cyt_P450_E_grp-I"/>
</dbReference>
<dbReference type="EMBL" id="JBHSDH010000013">
    <property type="protein sequence ID" value="MFC4293214.1"/>
    <property type="molecule type" value="Genomic_DNA"/>
</dbReference>
<protein>
    <submittedName>
        <fullName evidence="8">Cytochrome P450</fullName>
    </submittedName>
</protein>
<keyword evidence="4 7" id="KW-0560">Oxidoreductase</keyword>
<dbReference type="RefSeq" id="WP_381424556.1">
    <property type="nucleotide sequence ID" value="NZ_JBHSDH010000013.1"/>
</dbReference>